<dbReference type="RefSeq" id="WP_075065011.1">
    <property type="nucleotide sequence ID" value="NZ_LKAJ02000001.1"/>
</dbReference>
<accession>A0A0Q9YPU8</accession>
<protein>
    <submittedName>
        <fullName evidence="2 3">Agmatine deiminase</fullName>
        <ecNumber evidence="2">3.5.3.12</ecNumber>
    </submittedName>
</protein>
<dbReference type="GO" id="GO:0004668">
    <property type="term" value="F:protein-arginine deiminase activity"/>
    <property type="evidence" value="ECO:0007669"/>
    <property type="project" value="InterPro"/>
</dbReference>
<evidence type="ECO:0000313" key="2">
    <source>
        <dbReference type="EMBL" id="KRG22837.1"/>
    </source>
</evidence>
<keyword evidence="1 2" id="KW-0378">Hydrolase</keyword>
<reference evidence="3" key="2">
    <citation type="journal article" date="2016" name="Genome Announc.">
        <title>Draft Genome Sequences of Two Novel Amoeba-Resistant Intranuclear Bacteria, 'Candidatus Berkiella cookevillensis' and 'Candidatus Berkiella aquae'.</title>
        <authorList>
            <person name="Mehari Y.T."/>
            <person name="Arivett B.A."/>
            <person name="Farone A.L."/>
            <person name="Gunderson J.H."/>
            <person name="Farone M.B."/>
        </authorList>
    </citation>
    <scope>NUCLEOTIDE SEQUENCE</scope>
    <source>
        <strain evidence="3">HT99</strain>
    </source>
</reference>
<comment type="caution">
    <text evidence="2">The sequence shown here is derived from an EMBL/GenBank/DDBJ whole genome shotgun (WGS) entry which is preliminary data.</text>
</comment>
<proteinExistence type="predicted"/>
<dbReference type="OrthoDB" id="9808013at2"/>
<evidence type="ECO:0000256" key="1">
    <source>
        <dbReference type="ARBA" id="ARBA00022801"/>
    </source>
</evidence>
<dbReference type="Gene3D" id="3.75.10.10">
    <property type="entry name" value="L-arginine/glycine Amidinotransferase, Chain A"/>
    <property type="match status" value="1"/>
</dbReference>
<dbReference type="Pfam" id="PF04371">
    <property type="entry name" value="PAD_porph"/>
    <property type="match status" value="1"/>
</dbReference>
<dbReference type="Proteomes" id="UP000051497">
    <property type="component" value="Unassembled WGS sequence"/>
</dbReference>
<dbReference type="EMBL" id="LKAJ01000001">
    <property type="protein sequence ID" value="KRG22837.1"/>
    <property type="molecule type" value="Genomic_DNA"/>
</dbReference>
<dbReference type="GO" id="GO:0047632">
    <property type="term" value="F:agmatine deiminase activity"/>
    <property type="evidence" value="ECO:0007669"/>
    <property type="project" value="UniProtKB-EC"/>
</dbReference>
<dbReference type="EMBL" id="LKAJ02000001">
    <property type="protein sequence ID" value="MCS5711803.1"/>
    <property type="molecule type" value="Genomic_DNA"/>
</dbReference>
<keyword evidence="4" id="KW-1185">Reference proteome</keyword>
<dbReference type="InterPro" id="IPR007466">
    <property type="entry name" value="Peptidyl-Arg-deiminase_porph"/>
</dbReference>
<dbReference type="PATRIC" id="fig|1590043.3.peg.379"/>
<evidence type="ECO:0000313" key="3">
    <source>
        <dbReference type="EMBL" id="MCS5711803.1"/>
    </source>
</evidence>
<dbReference type="GO" id="GO:0009446">
    <property type="term" value="P:putrescine biosynthetic process"/>
    <property type="evidence" value="ECO:0007669"/>
    <property type="project" value="InterPro"/>
</dbReference>
<organism evidence="2">
    <name type="scientific">Candidatus Berkiella aquae</name>
    <dbReference type="NCBI Taxonomy" id="295108"/>
    <lineage>
        <taxon>Bacteria</taxon>
        <taxon>Pseudomonadati</taxon>
        <taxon>Pseudomonadota</taxon>
        <taxon>Gammaproteobacteria</taxon>
        <taxon>Candidatus Berkiellales</taxon>
        <taxon>Candidatus Berkiellaceae</taxon>
        <taxon>Candidatus Berkiella</taxon>
    </lineage>
</organism>
<reference evidence="3" key="3">
    <citation type="submission" date="2021-06" db="EMBL/GenBank/DDBJ databases">
        <title>Genomic Description and Analysis of Intracellular Bacteria, Candidatus Berkiella cookevillensis and Candidatus Berkiella aquae.</title>
        <authorList>
            <person name="Kidane D.T."/>
            <person name="Mehari Y.T."/>
            <person name="Rice F.C."/>
            <person name="Arivett B.A."/>
            <person name="Farone A.L."/>
            <person name="Berk S.G."/>
            <person name="Farone M.B."/>
        </authorList>
    </citation>
    <scope>NUCLEOTIDE SEQUENCE</scope>
    <source>
        <strain evidence="3">HT99</strain>
    </source>
</reference>
<dbReference type="PANTHER" id="PTHR31377:SF0">
    <property type="entry name" value="AGMATINE DEIMINASE-RELATED"/>
    <property type="match status" value="1"/>
</dbReference>
<reference evidence="2" key="1">
    <citation type="submission" date="2015-09" db="EMBL/GenBank/DDBJ databases">
        <title>Draft Genome Sequences of Two Novel Amoeba-resistant Intranuclear Bacteria, Candidatus Berkiella cookevillensis and Candidatus Berkiella aquae.</title>
        <authorList>
            <person name="Mehari Y.T."/>
            <person name="Arivett B.A."/>
            <person name="Farone A.L."/>
            <person name="Gunderson J.H."/>
            <person name="Farone M.B."/>
        </authorList>
    </citation>
    <scope>NUCLEOTIDE SEQUENCE [LARGE SCALE GENOMIC DNA]</scope>
    <source>
        <strain evidence="2">HT99</strain>
    </source>
</reference>
<dbReference type="PANTHER" id="PTHR31377">
    <property type="entry name" value="AGMATINE DEIMINASE-RELATED"/>
    <property type="match status" value="1"/>
</dbReference>
<dbReference type="STRING" id="295108.HT99x_00378"/>
<dbReference type="AlphaFoldDB" id="A0A0Q9YPU8"/>
<evidence type="ECO:0000313" key="4">
    <source>
        <dbReference type="Proteomes" id="UP000051497"/>
    </source>
</evidence>
<gene>
    <name evidence="2" type="primary">aguA</name>
    <name evidence="2" type="ORF">HT99x_00378</name>
    <name evidence="3" type="ORF">HT99x_010205</name>
</gene>
<dbReference type="EC" id="3.5.3.12" evidence="2"/>
<name>A0A0Q9YPU8_9GAMM</name>
<sequence>MNNTRLPAEWEKQHAILLTWPHEHGAWGKDYHDSIEPVFIEITRAVVATQTIIIGAFDATHQNHIHTVLTASGIQLAEVKTYIVPSDDVWARDHGPITVYQGDKSVLCDFQFTGWGEKYAYQLDDQIPSKLVASGLLSNYGYQAIPFILEGGAIDCDGQGTLLTTEQCLRTQARHADLTREDIEASLATYLGIKRVLWLSDGQLAGDDTDGHVDTLARFFDANTIAYASTDDENDPHFASLKAMERTLQSFKNNVGEPYQLVKLPLPSAIYDASGKRLPATYANFLFCDQQVLVPIYQDPKDEQILATFKAHFPDRKIVGIDCCHAIEQYGSLHCLTMQIPAFSQR</sequence>
<dbReference type="SUPFAM" id="SSF55909">
    <property type="entry name" value="Pentein"/>
    <property type="match status" value="1"/>
</dbReference>